<sequence>MLTLNTPILPLPAVRSAGVLVLQTEPTTVRRHVQGDAPAVLAQVLDDEINLALWQRQLPAHIADFGELLLSLNEPLAQSLSLEIADDEAEPDLRGLASGFSDLEGYEGFIADVAWLVSAFACLLGARRVGLRLRVLDKAMCPRFHVDHVPVRLITTYAGVGSQWLKEGAMDRRQLGQAAAEPEDAGQIQQIASGAVALFKGEKWHGNEGFGLIHRSPQPAPGERRLILTLDWLG</sequence>
<dbReference type="InterPro" id="IPR014955">
    <property type="entry name" value="DUF1826"/>
</dbReference>
<comment type="caution">
    <text evidence="1">The sequence shown here is derived from an EMBL/GenBank/DDBJ whole genome shotgun (WGS) entry which is preliminary data.</text>
</comment>
<gene>
    <name evidence="1" type="ORF">M1B34_05305</name>
</gene>
<dbReference type="RefSeq" id="WP_268264596.1">
    <property type="nucleotide sequence ID" value="NZ_JALQCW010000008.1"/>
</dbReference>
<evidence type="ECO:0000313" key="1">
    <source>
        <dbReference type="EMBL" id="MCK9797175.1"/>
    </source>
</evidence>
<reference evidence="1 2" key="1">
    <citation type="journal article" date="2022" name="Int. J. Syst. Evol. Microbiol.">
        <title>Pseudomonas aegrilactucae sp. nov. and Pseudomonas morbosilactucae sp. nov., pathogens causing bacterial rot of lettuce in Japan.</title>
        <authorList>
            <person name="Sawada H."/>
            <person name="Fujikawa T."/>
            <person name="Satou M."/>
        </authorList>
    </citation>
    <scope>NUCLEOTIDE SEQUENCE [LARGE SCALE GENOMIC DNA]</scope>
    <source>
        <strain evidence="1 2">MAFF 302030</strain>
    </source>
</reference>
<dbReference type="EMBL" id="JALQCW010000008">
    <property type="protein sequence ID" value="MCK9797175.1"/>
    <property type="molecule type" value="Genomic_DNA"/>
</dbReference>
<dbReference type="Proteomes" id="UP001155059">
    <property type="component" value="Unassembled WGS sequence"/>
</dbReference>
<organism evidence="1 2">
    <name type="scientific">Pseudomonas morbosilactucae</name>
    <dbReference type="NCBI Taxonomy" id="2938197"/>
    <lineage>
        <taxon>Bacteria</taxon>
        <taxon>Pseudomonadati</taxon>
        <taxon>Pseudomonadota</taxon>
        <taxon>Gammaproteobacteria</taxon>
        <taxon>Pseudomonadales</taxon>
        <taxon>Pseudomonadaceae</taxon>
        <taxon>Pseudomonas</taxon>
    </lineage>
</organism>
<dbReference type="Pfam" id="PF08856">
    <property type="entry name" value="DUF1826"/>
    <property type="match status" value="1"/>
</dbReference>
<name>A0A9X1YS16_9PSED</name>
<dbReference type="AlphaFoldDB" id="A0A9X1YS16"/>
<accession>A0A9X1YS16</accession>
<reference evidence="1 2" key="2">
    <citation type="journal article" date="2023" name="Plant Pathol.">
        <title>Dismantling and reorganizing Pseudomonas marginalis sensu#lato.</title>
        <authorList>
            <person name="Sawada H."/>
            <person name="Fujikawa T."/>
            <person name="Satou M."/>
        </authorList>
    </citation>
    <scope>NUCLEOTIDE SEQUENCE [LARGE SCALE GENOMIC DNA]</scope>
    <source>
        <strain evidence="1 2">MAFF 302030</strain>
    </source>
</reference>
<evidence type="ECO:0000313" key="2">
    <source>
        <dbReference type="Proteomes" id="UP001155059"/>
    </source>
</evidence>
<protein>
    <submittedName>
        <fullName evidence="1">DUF1826 domain-containing protein</fullName>
    </submittedName>
</protein>
<proteinExistence type="predicted"/>